<dbReference type="EMBL" id="FONG01000011">
    <property type="protein sequence ID" value="SFF31854.1"/>
    <property type="molecule type" value="Genomic_DNA"/>
</dbReference>
<dbReference type="InterPro" id="IPR007055">
    <property type="entry name" value="BON_dom"/>
</dbReference>
<dbReference type="InterPro" id="IPR051257">
    <property type="entry name" value="Diverse_CBS-Domain"/>
</dbReference>
<evidence type="ECO:0000256" key="2">
    <source>
        <dbReference type="PROSITE-ProRule" id="PRU00703"/>
    </source>
</evidence>
<sequence length="227" mass="24554">MTVSPHIVSDVMTHTVISVGRDAPFKEIVRVMQQWSISAVPVVAGEDRVVGLVSEADLLPKEEFRDSDPTRLEQLRRLPDMEKAGGVTAGDLMTSPAATVEAGDTLAHAARTMARRRIKRLPVVDGAGHLCGIVSRGDLLKVFLREDDDIAEEVRRETIAYLFPGEPPTVAVTVTEGVVTLTGRVRDTSRVPAVTRLVRAVEGVVDVRCDLTPVTHRPGPPAVGPQF</sequence>
<evidence type="ECO:0000313" key="5">
    <source>
        <dbReference type="EMBL" id="SFF31854.1"/>
    </source>
</evidence>
<feature type="domain" description="BON" evidence="3">
    <location>
        <begin position="146"/>
        <end position="215"/>
    </location>
</feature>
<dbReference type="AlphaFoldDB" id="A0A1I2HNY0"/>
<evidence type="ECO:0000259" key="3">
    <source>
        <dbReference type="PROSITE" id="PS50914"/>
    </source>
</evidence>
<dbReference type="SUPFAM" id="SSF54631">
    <property type="entry name" value="CBS-domain pair"/>
    <property type="match status" value="1"/>
</dbReference>
<protein>
    <submittedName>
        <fullName evidence="5">CBS domain-containing protein</fullName>
    </submittedName>
</protein>
<dbReference type="Pfam" id="PF00571">
    <property type="entry name" value="CBS"/>
    <property type="match status" value="2"/>
</dbReference>
<dbReference type="InterPro" id="IPR046342">
    <property type="entry name" value="CBS_dom_sf"/>
</dbReference>
<evidence type="ECO:0000259" key="4">
    <source>
        <dbReference type="PROSITE" id="PS51371"/>
    </source>
</evidence>
<name>A0A1I2HNY0_9ACTN</name>
<dbReference type="Gene3D" id="3.10.580.10">
    <property type="entry name" value="CBS-domain"/>
    <property type="match status" value="1"/>
</dbReference>
<dbReference type="OrthoDB" id="2111978at2"/>
<reference evidence="5 6" key="1">
    <citation type="submission" date="2016-10" db="EMBL/GenBank/DDBJ databases">
        <authorList>
            <person name="de Groot N.N."/>
        </authorList>
    </citation>
    <scope>NUCLEOTIDE SEQUENCE [LARGE SCALE GENOMIC DNA]</scope>
    <source>
        <strain evidence="5 6">CGMCC 4.3510</strain>
    </source>
</reference>
<dbReference type="PIRSF" id="PIRSF036990">
    <property type="entry name" value="UCP036990_CBS_BON"/>
    <property type="match status" value="1"/>
</dbReference>
<proteinExistence type="predicted"/>
<organism evidence="5 6">
    <name type="scientific">Actinacidiphila alni</name>
    <dbReference type="NCBI Taxonomy" id="380248"/>
    <lineage>
        <taxon>Bacteria</taxon>
        <taxon>Bacillati</taxon>
        <taxon>Actinomycetota</taxon>
        <taxon>Actinomycetes</taxon>
        <taxon>Kitasatosporales</taxon>
        <taxon>Streptomycetaceae</taxon>
        <taxon>Actinacidiphila</taxon>
    </lineage>
</organism>
<gene>
    <name evidence="5" type="ORF">SAMN05216251_111163</name>
</gene>
<dbReference type="PANTHER" id="PTHR43080">
    <property type="entry name" value="CBS DOMAIN-CONTAINING PROTEIN CBSX3, MITOCHONDRIAL"/>
    <property type="match status" value="1"/>
</dbReference>
<dbReference type="Gene3D" id="3.30.1340.30">
    <property type="match status" value="1"/>
</dbReference>
<dbReference type="SMART" id="SM00116">
    <property type="entry name" value="CBS"/>
    <property type="match status" value="2"/>
</dbReference>
<evidence type="ECO:0000313" key="6">
    <source>
        <dbReference type="Proteomes" id="UP000199323"/>
    </source>
</evidence>
<dbReference type="RefSeq" id="WP_093714988.1">
    <property type="nucleotide sequence ID" value="NZ_FONG01000011.1"/>
</dbReference>
<dbReference type="CDD" id="cd04586">
    <property type="entry name" value="CBS_pair_BON_assoc"/>
    <property type="match status" value="1"/>
</dbReference>
<dbReference type="Proteomes" id="UP000199323">
    <property type="component" value="Unassembled WGS sequence"/>
</dbReference>
<evidence type="ECO:0000256" key="1">
    <source>
        <dbReference type="ARBA" id="ARBA00023122"/>
    </source>
</evidence>
<dbReference type="Pfam" id="PF04972">
    <property type="entry name" value="BON"/>
    <property type="match status" value="1"/>
</dbReference>
<feature type="domain" description="CBS" evidence="4">
    <location>
        <begin position="93"/>
        <end position="150"/>
    </location>
</feature>
<feature type="domain" description="CBS" evidence="4">
    <location>
        <begin position="12"/>
        <end position="70"/>
    </location>
</feature>
<accession>A0A1I2HNY0</accession>
<dbReference type="InterPro" id="IPR017080">
    <property type="entry name" value="UCP036990_CBS_BON"/>
</dbReference>
<dbReference type="InterPro" id="IPR000644">
    <property type="entry name" value="CBS_dom"/>
</dbReference>
<keyword evidence="1 2" id="KW-0129">CBS domain</keyword>
<keyword evidence="6" id="KW-1185">Reference proteome</keyword>
<dbReference type="STRING" id="380248.SAMN05216251_111163"/>
<dbReference type="PANTHER" id="PTHR43080:SF29">
    <property type="entry name" value="OS02G0818000 PROTEIN"/>
    <property type="match status" value="1"/>
</dbReference>
<dbReference type="PROSITE" id="PS51371">
    <property type="entry name" value="CBS"/>
    <property type="match status" value="2"/>
</dbReference>
<dbReference type="PROSITE" id="PS50914">
    <property type="entry name" value="BON"/>
    <property type="match status" value="1"/>
</dbReference>